<dbReference type="Gene3D" id="1.10.10.10">
    <property type="entry name" value="Winged helix-like DNA-binding domain superfamily/Winged helix DNA-binding domain"/>
    <property type="match status" value="1"/>
</dbReference>
<dbReference type="SUPFAM" id="SSF46785">
    <property type="entry name" value="Winged helix' DNA-binding domain"/>
    <property type="match status" value="1"/>
</dbReference>
<dbReference type="PROSITE" id="PS50995">
    <property type="entry name" value="HTH_MARR_2"/>
    <property type="match status" value="1"/>
</dbReference>
<dbReference type="GO" id="GO:0006950">
    <property type="term" value="P:response to stress"/>
    <property type="evidence" value="ECO:0007669"/>
    <property type="project" value="TreeGrafter"/>
</dbReference>
<organism evidence="2 3">
    <name type="scientific">Bosea vaviloviae</name>
    <dbReference type="NCBI Taxonomy" id="1526658"/>
    <lineage>
        <taxon>Bacteria</taxon>
        <taxon>Pseudomonadati</taxon>
        <taxon>Pseudomonadota</taxon>
        <taxon>Alphaproteobacteria</taxon>
        <taxon>Hyphomicrobiales</taxon>
        <taxon>Boseaceae</taxon>
        <taxon>Bosea</taxon>
    </lineage>
</organism>
<evidence type="ECO:0000313" key="3">
    <source>
        <dbReference type="Proteomes" id="UP000094969"/>
    </source>
</evidence>
<dbReference type="EMBL" id="CP017147">
    <property type="protein sequence ID" value="AOO82803.1"/>
    <property type="molecule type" value="Genomic_DNA"/>
</dbReference>
<dbReference type="GO" id="GO:0003700">
    <property type="term" value="F:DNA-binding transcription factor activity"/>
    <property type="evidence" value="ECO:0007669"/>
    <property type="project" value="InterPro"/>
</dbReference>
<accession>A0A1D7U618</accession>
<dbReference type="InterPro" id="IPR036388">
    <property type="entry name" value="WH-like_DNA-bd_sf"/>
</dbReference>
<dbReference type="Proteomes" id="UP000094969">
    <property type="component" value="Chromosome"/>
</dbReference>
<protein>
    <recommendedName>
        <fullName evidence="1">HTH marR-type domain-containing protein</fullName>
    </recommendedName>
</protein>
<evidence type="ECO:0000259" key="1">
    <source>
        <dbReference type="PROSITE" id="PS50995"/>
    </source>
</evidence>
<dbReference type="RefSeq" id="WP_069692009.1">
    <property type="nucleotide sequence ID" value="NZ_CP017147.1"/>
</dbReference>
<gene>
    <name evidence="2" type="ORF">BHK69_22325</name>
</gene>
<sequence>MPEHDNDTLLRQLGLAVRRMGAQSVLSSAAMAKHFGLHPTDLEVLDLIVLHETVTAGELAIATGLTSGSVTALVDRLAARGYVTRRRDEADRRRMLISVVRTATAPIEAAYEPRRIAMHRLWSSFDEETLRAVTGFLTRSTDLLVRCTEEIVAPVDTGQAGGSTKPR</sequence>
<evidence type="ECO:0000313" key="2">
    <source>
        <dbReference type="EMBL" id="AOO82803.1"/>
    </source>
</evidence>
<dbReference type="KEGG" id="bvv:BHK69_22325"/>
<dbReference type="InterPro" id="IPR000835">
    <property type="entry name" value="HTH_MarR-typ"/>
</dbReference>
<dbReference type="AlphaFoldDB" id="A0A1D7U618"/>
<keyword evidence="3" id="KW-1185">Reference proteome</keyword>
<name>A0A1D7U618_9HYPH</name>
<dbReference type="InterPro" id="IPR039422">
    <property type="entry name" value="MarR/SlyA-like"/>
</dbReference>
<dbReference type="PANTHER" id="PTHR33164">
    <property type="entry name" value="TRANSCRIPTIONAL REGULATOR, MARR FAMILY"/>
    <property type="match status" value="1"/>
</dbReference>
<feature type="domain" description="HTH marR-type" evidence="1">
    <location>
        <begin position="6"/>
        <end position="142"/>
    </location>
</feature>
<dbReference type="PANTHER" id="PTHR33164:SF106">
    <property type="entry name" value="TRANSCRIPTIONAL REGULATORY PROTEIN"/>
    <property type="match status" value="1"/>
</dbReference>
<proteinExistence type="predicted"/>
<reference evidence="2 3" key="1">
    <citation type="journal article" date="2015" name="Antonie Van Leeuwenhoek">
        <title>Bosea vaviloviae sp. nov., a new species of slow-growing rhizobia isolated from nodules of the relict species Vavilovia formosa (Stev.) Fed.</title>
        <authorList>
            <person name="Safronova V.I."/>
            <person name="Kuznetsova I.G."/>
            <person name="Sazanova A.L."/>
            <person name="Kimeklis A.K."/>
            <person name="Belimov A.A."/>
            <person name="Andronov E.E."/>
            <person name="Pinaev A.G."/>
            <person name="Chizhevskaya E.P."/>
            <person name="Pukhaev A.R."/>
            <person name="Popov K.P."/>
            <person name="Willems A."/>
            <person name="Tikhonovich I.A."/>
        </authorList>
    </citation>
    <scope>NUCLEOTIDE SEQUENCE [LARGE SCALE GENOMIC DNA]</scope>
    <source>
        <strain evidence="2 3">Vaf18</strain>
    </source>
</reference>
<dbReference type="InterPro" id="IPR036390">
    <property type="entry name" value="WH_DNA-bd_sf"/>
</dbReference>
<dbReference type="STRING" id="1526658.BHK69_22325"/>
<dbReference type="OrthoDB" id="32523at2"/>
<dbReference type="Pfam" id="PF12802">
    <property type="entry name" value="MarR_2"/>
    <property type="match status" value="1"/>
</dbReference>
<dbReference type="SMART" id="SM00347">
    <property type="entry name" value="HTH_MARR"/>
    <property type="match status" value="1"/>
</dbReference>